<keyword evidence="10" id="KW-1015">Disulfide bond</keyword>
<evidence type="ECO:0000259" key="18">
    <source>
        <dbReference type="Pfam" id="PF03443"/>
    </source>
</evidence>
<evidence type="ECO:0000256" key="10">
    <source>
        <dbReference type="ARBA" id="ARBA00023157"/>
    </source>
</evidence>
<keyword evidence="5 17" id="KW-0732">Signal</keyword>
<dbReference type="CDD" id="cd21175">
    <property type="entry name" value="LPMO_AA9"/>
    <property type="match status" value="1"/>
</dbReference>
<evidence type="ECO:0000256" key="13">
    <source>
        <dbReference type="ARBA" id="ARBA00044502"/>
    </source>
</evidence>
<comment type="catalytic activity">
    <reaction evidence="14">
        <text>[(1-&gt;4)-beta-D-glucosyl]n+m + reduced acceptor + O2 = 4-dehydro-beta-D-glucosyl-[(1-&gt;4)-beta-D-glucosyl]n-1 + [(1-&gt;4)-beta-D-glucosyl]m + acceptor + H2O.</text>
        <dbReference type="EC" id="1.14.99.56"/>
    </reaction>
</comment>
<dbReference type="GO" id="GO:0046872">
    <property type="term" value="F:metal ion binding"/>
    <property type="evidence" value="ECO:0007669"/>
    <property type="project" value="UniProtKB-KW"/>
</dbReference>
<proteinExistence type="inferred from homology"/>
<comment type="cofactor">
    <cofactor evidence="1">
        <name>Cu(2+)</name>
        <dbReference type="ChEBI" id="CHEBI:29036"/>
    </cofactor>
</comment>
<keyword evidence="20" id="KW-1185">Reference proteome</keyword>
<keyword evidence="12" id="KW-0624">Polysaccharide degradation</keyword>
<feature type="domain" description="Auxiliary Activity family 9 catalytic" evidence="18">
    <location>
        <begin position="21"/>
        <end position="216"/>
    </location>
</feature>
<keyword evidence="3" id="KW-0964">Secreted</keyword>
<evidence type="ECO:0000313" key="20">
    <source>
        <dbReference type="Proteomes" id="UP001212997"/>
    </source>
</evidence>
<keyword evidence="7" id="KW-0560">Oxidoreductase</keyword>
<dbReference type="Pfam" id="PF03443">
    <property type="entry name" value="AA9"/>
    <property type="match status" value="1"/>
</dbReference>
<evidence type="ECO:0000256" key="14">
    <source>
        <dbReference type="ARBA" id="ARBA00045077"/>
    </source>
</evidence>
<dbReference type="Gene3D" id="2.70.50.70">
    <property type="match status" value="1"/>
</dbReference>
<feature type="region of interest" description="Disordered" evidence="16">
    <location>
        <begin position="237"/>
        <end position="321"/>
    </location>
</feature>
<dbReference type="GO" id="GO:0030245">
    <property type="term" value="P:cellulose catabolic process"/>
    <property type="evidence" value="ECO:0007669"/>
    <property type="project" value="UniProtKB-KW"/>
</dbReference>
<sequence>MFTILTTIVVALSLVIGTHGHGYVHELEIGGKSYTGFLPFSDPWASPVPERVIRKIPNDGPILDIHDPNLACNVGGNKGTKVIAKAAAGSKVTFKWEQWPTEHYGPVSVYMTSCNGDCSKFNPSGAKWFKVDAQGYDSKNKKWASTKLIEDNVSWTSTIPSALAPGQYLIRHEIIALHDVNAPQFYPSCAQVEITGNGNRAPAPENLVSIPGLYNNVKFPNIWDPFGTFAAPGPAPAFTGGDKATPSPVKEDPVPASSSKVSSTRAANSTPTTKSPSVAAAPNAAPNKSSSSAPPSATGKCRSRKARRALRRHASLAKRFH</sequence>
<dbReference type="GO" id="GO:0004497">
    <property type="term" value="F:monooxygenase activity"/>
    <property type="evidence" value="ECO:0007669"/>
    <property type="project" value="UniProtKB-KW"/>
</dbReference>
<organism evidence="19 20">
    <name type="scientific">Meripilus lineatus</name>
    <dbReference type="NCBI Taxonomy" id="2056292"/>
    <lineage>
        <taxon>Eukaryota</taxon>
        <taxon>Fungi</taxon>
        <taxon>Dikarya</taxon>
        <taxon>Basidiomycota</taxon>
        <taxon>Agaricomycotina</taxon>
        <taxon>Agaricomycetes</taxon>
        <taxon>Polyporales</taxon>
        <taxon>Meripilaceae</taxon>
        <taxon>Meripilus</taxon>
    </lineage>
</organism>
<feature type="compositionally biased region" description="Polar residues" evidence="16">
    <location>
        <begin position="256"/>
        <end position="273"/>
    </location>
</feature>
<evidence type="ECO:0000256" key="15">
    <source>
        <dbReference type="ARBA" id="ARBA00047174"/>
    </source>
</evidence>
<evidence type="ECO:0000256" key="16">
    <source>
        <dbReference type="SAM" id="MobiDB-lite"/>
    </source>
</evidence>
<feature type="compositionally biased region" description="Low complexity" evidence="16">
    <location>
        <begin position="274"/>
        <end position="297"/>
    </location>
</feature>
<feature type="compositionally biased region" description="Basic residues" evidence="16">
    <location>
        <begin position="301"/>
        <end position="321"/>
    </location>
</feature>
<dbReference type="PANTHER" id="PTHR33353:SF10">
    <property type="entry name" value="ENDO-BETA-1,4-GLUCANASE D"/>
    <property type="match status" value="1"/>
</dbReference>
<name>A0AAD5UXL6_9APHY</name>
<evidence type="ECO:0000256" key="1">
    <source>
        <dbReference type="ARBA" id="ARBA00001973"/>
    </source>
</evidence>
<dbReference type="InterPro" id="IPR005103">
    <property type="entry name" value="AA9_LPMO"/>
</dbReference>
<evidence type="ECO:0000313" key="19">
    <source>
        <dbReference type="EMBL" id="KAJ3480341.1"/>
    </source>
</evidence>
<dbReference type="EMBL" id="JANAWD010000381">
    <property type="protein sequence ID" value="KAJ3480341.1"/>
    <property type="molecule type" value="Genomic_DNA"/>
</dbReference>
<dbReference type="EC" id="1.14.99.56" evidence="15"/>
<comment type="subcellular location">
    <subcellularLocation>
        <location evidence="2">Secreted</location>
    </subcellularLocation>
</comment>
<evidence type="ECO:0000256" key="12">
    <source>
        <dbReference type="ARBA" id="ARBA00023326"/>
    </source>
</evidence>
<evidence type="ECO:0000256" key="8">
    <source>
        <dbReference type="ARBA" id="ARBA00023008"/>
    </source>
</evidence>
<feature type="chain" id="PRO_5042009075" description="lytic cellulose monooxygenase (C4-dehydrogenating)" evidence="17">
    <location>
        <begin position="21"/>
        <end position="321"/>
    </location>
</feature>
<evidence type="ECO:0000256" key="6">
    <source>
        <dbReference type="ARBA" id="ARBA00023001"/>
    </source>
</evidence>
<dbReference type="Proteomes" id="UP001212997">
    <property type="component" value="Unassembled WGS sequence"/>
</dbReference>
<keyword evidence="11" id="KW-0119">Carbohydrate metabolism</keyword>
<evidence type="ECO:0000256" key="4">
    <source>
        <dbReference type="ARBA" id="ARBA00022723"/>
    </source>
</evidence>
<feature type="signal peptide" evidence="17">
    <location>
        <begin position="1"/>
        <end position="20"/>
    </location>
</feature>
<evidence type="ECO:0000256" key="9">
    <source>
        <dbReference type="ARBA" id="ARBA00023033"/>
    </source>
</evidence>
<evidence type="ECO:0000256" key="2">
    <source>
        <dbReference type="ARBA" id="ARBA00004613"/>
    </source>
</evidence>
<comment type="similarity">
    <text evidence="13">Belongs to the polysaccharide monooxygenase AA9 family.</text>
</comment>
<gene>
    <name evidence="19" type="ORF">NLI96_g8421</name>
</gene>
<evidence type="ECO:0000256" key="17">
    <source>
        <dbReference type="SAM" id="SignalP"/>
    </source>
</evidence>
<reference evidence="19" key="1">
    <citation type="submission" date="2022-07" db="EMBL/GenBank/DDBJ databases">
        <title>Genome Sequence of Physisporinus lineatus.</title>
        <authorList>
            <person name="Buettner E."/>
        </authorList>
    </citation>
    <scope>NUCLEOTIDE SEQUENCE</scope>
    <source>
        <strain evidence="19">VT162</strain>
    </source>
</reference>
<keyword evidence="4" id="KW-0479">Metal-binding</keyword>
<keyword evidence="6" id="KW-0136">Cellulose degradation</keyword>
<dbReference type="PANTHER" id="PTHR33353">
    <property type="entry name" value="PUTATIVE (AFU_ORTHOLOGUE AFUA_1G12560)-RELATED"/>
    <property type="match status" value="1"/>
</dbReference>
<keyword evidence="9" id="KW-0503">Monooxygenase</keyword>
<evidence type="ECO:0000256" key="5">
    <source>
        <dbReference type="ARBA" id="ARBA00022729"/>
    </source>
</evidence>
<dbReference type="InterPro" id="IPR049892">
    <property type="entry name" value="AA9"/>
</dbReference>
<evidence type="ECO:0000256" key="3">
    <source>
        <dbReference type="ARBA" id="ARBA00022525"/>
    </source>
</evidence>
<accession>A0AAD5UXL6</accession>
<evidence type="ECO:0000256" key="11">
    <source>
        <dbReference type="ARBA" id="ARBA00023277"/>
    </source>
</evidence>
<comment type="caution">
    <text evidence="19">The sequence shown here is derived from an EMBL/GenBank/DDBJ whole genome shotgun (WGS) entry which is preliminary data.</text>
</comment>
<dbReference type="GO" id="GO:0005576">
    <property type="term" value="C:extracellular region"/>
    <property type="evidence" value="ECO:0007669"/>
    <property type="project" value="UniProtKB-SubCell"/>
</dbReference>
<protein>
    <recommendedName>
        <fullName evidence="15">lytic cellulose monooxygenase (C4-dehydrogenating)</fullName>
        <ecNumber evidence="15">1.14.99.56</ecNumber>
    </recommendedName>
</protein>
<evidence type="ECO:0000256" key="7">
    <source>
        <dbReference type="ARBA" id="ARBA00023002"/>
    </source>
</evidence>
<keyword evidence="8" id="KW-0186">Copper</keyword>
<dbReference type="AlphaFoldDB" id="A0AAD5UXL6"/>